<dbReference type="PROSITE" id="PS50106">
    <property type="entry name" value="PDZ"/>
    <property type="match status" value="1"/>
</dbReference>
<keyword evidence="10" id="KW-1185">Reference proteome</keyword>
<protein>
    <submittedName>
        <fullName evidence="9">Carboxy terminal-processing peptidase</fullName>
        <ecNumber evidence="9">3.4.21.102</ecNumber>
    </submittedName>
</protein>
<organism evidence="9 10">
    <name type="scientific">Luteimonas rhizosphaericola</name>
    <dbReference type="NCBI Taxonomy" id="3042024"/>
    <lineage>
        <taxon>Bacteria</taxon>
        <taxon>Pseudomonadati</taxon>
        <taxon>Pseudomonadota</taxon>
        <taxon>Gammaproteobacteria</taxon>
        <taxon>Lysobacterales</taxon>
        <taxon>Lysobacteraceae</taxon>
        <taxon>Luteimonas</taxon>
    </lineage>
</organism>
<dbReference type="PANTHER" id="PTHR32060:SF22">
    <property type="entry name" value="CARBOXYL-TERMINAL-PROCESSING PEPTIDASE 3, CHLOROPLASTIC"/>
    <property type="match status" value="1"/>
</dbReference>
<dbReference type="CDD" id="cd06782">
    <property type="entry name" value="cpPDZ_CPP-like"/>
    <property type="match status" value="1"/>
</dbReference>
<dbReference type="SMART" id="SM00245">
    <property type="entry name" value="TSPc"/>
    <property type="match status" value="1"/>
</dbReference>
<reference evidence="9 10" key="1">
    <citation type="submission" date="2023-04" db="EMBL/GenBank/DDBJ databases">
        <title>Luteimonas sp. M1R5S18.</title>
        <authorList>
            <person name="Sun J.-Q."/>
        </authorList>
    </citation>
    <scope>NUCLEOTIDE SEQUENCE [LARGE SCALE GENOMIC DNA]</scope>
    <source>
        <strain evidence="9 10">M1R5S18</strain>
    </source>
</reference>
<dbReference type="CDD" id="cd07560">
    <property type="entry name" value="Peptidase_S41_CPP"/>
    <property type="match status" value="1"/>
</dbReference>
<dbReference type="Gene3D" id="2.30.42.10">
    <property type="match status" value="1"/>
</dbReference>
<dbReference type="InterPro" id="IPR036034">
    <property type="entry name" value="PDZ_sf"/>
</dbReference>
<feature type="compositionally biased region" description="Basic and acidic residues" evidence="6">
    <location>
        <begin position="629"/>
        <end position="651"/>
    </location>
</feature>
<feature type="region of interest" description="Disordered" evidence="6">
    <location>
        <begin position="629"/>
        <end position="667"/>
    </location>
</feature>
<dbReference type="InterPro" id="IPR040573">
    <property type="entry name" value="TSP_N"/>
</dbReference>
<dbReference type="RefSeq" id="WP_280601124.1">
    <property type="nucleotide sequence ID" value="NZ_JARXRN010000021.1"/>
</dbReference>
<feature type="signal peptide" evidence="7">
    <location>
        <begin position="1"/>
        <end position="24"/>
    </location>
</feature>
<dbReference type="GO" id="GO:0004252">
    <property type="term" value="F:serine-type endopeptidase activity"/>
    <property type="evidence" value="ECO:0007669"/>
    <property type="project" value="UniProtKB-EC"/>
</dbReference>
<proteinExistence type="inferred from homology"/>
<dbReference type="SUPFAM" id="SSF50156">
    <property type="entry name" value="PDZ domain-like"/>
    <property type="match status" value="1"/>
</dbReference>
<dbReference type="InterPro" id="IPR020992">
    <property type="entry name" value="Tail_Prtase_C"/>
</dbReference>
<comment type="similarity">
    <text evidence="1 5">Belongs to the peptidase S41A family.</text>
</comment>
<dbReference type="EMBL" id="JARXRN010000021">
    <property type="protein sequence ID" value="MDH5830460.1"/>
    <property type="molecule type" value="Genomic_DNA"/>
</dbReference>
<dbReference type="Proteomes" id="UP001156831">
    <property type="component" value="Unassembled WGS sequence"/>
</dbReference>
<name>A0ABT6JJ08_9GAMM</name>
<accession>A0ABT6JJ08</accession>
<dbReference type="Pfam" id="PF03572">
    <property type="entry name" value="Peptidase_S41"/>
    <property type="match status" value="1"/>
</dbReference>
<dbReference type="Pfam" id="PF17804">
    <property type="entry name" value="TSP_NTD"/>
    <property type="match status" value="1"/>
</dbReference>
<feature type="chain" id="PRO_5046704971" evidence="7">
    <location>
        <begin position="25"/>
        <end position="728"/>
    </location>
</feature>
<evidence type="ECO:0000313" key="10">
    <source>
        <dbReference type="Proteomes" id="UP001156831"/>
    </source>
</evidence>
<sequence length="728" mass="79980">MKFTRLAAVPLIALALTVPLGLMARADGDALPGAPSAEQVTTSKLVYGLLSDSRYAYRPRPLDATMSAEIFDHYLEALDGGKLFFTASDIARFRAYEKGMGESVRSGNLEPAYTIFALYKQRVADRVGYARELLKQDIFQFTGDDRWEYDREDAAWATDAAALDGLWKQSVRNDWLRLKLAGKKPDEIRKTLDRRYLNLANSVAALDQEDAFQSFLNAYTSTVDPHTDYMNPRTAKLFTQSMSLSLEGIGAQLQKQDDVVVIRELIAGGPAAISGKFKPGDRIIAVGQGTSGAMEDVVGWRLDDVVEKIKGPKDTQVRLDVVPGEAALDSKPTRIVLTRARVKLEEQAAKSEIITLPAPASGGVDKRIGVIKLPAFYQDFEGRRTRNGEYTSATRDVSRLLEQFRTDGVDGVVLDLRNNGGGSLNEAIELTGLFIDKGPVVQVRESGGRVSVEGDRTPGVSWDGPLAVLINRSSASASEIFAGAIQDYGRGLVIGETSFGKGTVQNIVPLDRWPANEGDRYGHVKLTIAQFFLPGGSSTQNKGVVPDIAFPVTVDASEFGESTYDNALEWRQIAAVPHQRYGDFAPLLPKLEALHAARVKQDKEFQWWTADVAEFRAEREKKYVSLNEAERRAERDRDAAKRERRQEERKALGLALDPLADTNDDGLQASERDIAEDAAREKAAEKRPDPLLRESAAILADAVRLLNNDRQLSAQVLPASTGPGVWAQ</sequence>
<dbReference type="InterPro" id="IPR001478">
    <property type="entry name" value="PDZ"/>
</dbReference>
<dbReference type="Pfam" id="PF00595">
    <property type="entry name" value="PDZ"/>
    <property type="match status" value="1"/>
</dbReference>
<dbReference type="SMART" id="SM00228">
    <property type="entry name" value="PDZ"/>
    <property type="match status" value="1"/>
</dbReference>
<dbReference type="InterPro" id="IPR005151">
    <property type="entry name" value="Tail-specific_protease"/>
</dbReference>
<gene>
    <name evidence="9" type="ORF">QFW80_08020</name>
</gene>
<comment type="caution">
    <text evidence="9">The sequence shown here is derived from an EMBL/GenBank/DDBJ whole genome shotgun (WGS) entry which is preliminary data.</text>
</comment>
<evidence type="ECO:0000256" key="5">
    <source>
        <dbReference type="RuleBase" id="RU004404"/>
    </source>
</evidence>
<evidence type="ECO:0000256" key="1">
    <source>
        <dbReference type="ARBA" id="ARBA00009179"/>
    </source>
</evidence>
<keyword evidence="2 5" id="KW-0645">Protease</keyword>
<evidence type="ECO:0000256" key="3">
    <source>
        <dbReference type="ARBA" id="ARBA00022801"/>
    </source>
</evidence>
<evidence type="ECO:0000256" key="6">
    <source>
        <dbReference type="SAM" id="MobiDB-lite"/>
    </source>
</evidence>
<dbReference type="PANTHER" id="PTHR32060">
    <property type="entry name" value="TAIL-SPECIFIC PROTEASE"/>
    <property type="match status" value="1"/>
</dbReference>
<evidence type="ECO:0000313" key="9">
    <source>
        <dbReference type="EMBL" id="MDH5830460.1"/>
    </source>
</evidence>
<dbReference type="Pfam" id="PF11818">
    <property type="entry name" value="DUF3340"/>
    <property type="match status" value="1"/>
</dbReference>
<dbReference type="InterPro" id="IPR004447">
    <property type="entry name" value="Peptidase_S41A"/>
</dbReference>
<dbReference type="SUPFAM" id="SSF52096">
    <property type="entry name" value="ClpP/crotonase"/>
    <property type="match status" value="1"/>
</dbReference>
<keyword evidence="4 5" id="KW-0720">Serine protease</keyword>
<evidence type="ECO:0000259" key="8">
    <source>
        <dbReference type="PROSITE" id="PS50106"/>
    </source>
</evidence>
<dbReference type="EC" id="3.4.21.102" evidence="9"/>
<evidence type="ECO:0000256" key="2">
    <source>
        <dbReference type="ARBA" id="ARBA00022670"/>
    </source>
</evidence>
<keyword evidence="7" id="KW-0732">Signal</keyword>
<keyword evidence="3 5" id="KW-0378">Hydrolase</keyword>
<evidence type="ECO:0000256" key="7">
    <source>
        <dbReference type="SAM" id="SignalP"/>
    </source>
</evidence>
<dbReference type="NCBIfam" id="TIGR00225">
    <property type="entry name" value="prc"/>
    <property type="match status" value="1"/>
</dbReference>
<evidence type="ECO:0000256" key="4">
    <source>
        <dbReference type="ARBA" id="ARBA00022825"/>
    </source>
</evidence>
<dbReference type="Gene3D" id="3.90.226.10">
    <property type="entry name" value="2-enoyl-CoA Hydratase, Chain A, domain 1"/>
    <property type="match status" value="1"/>
</dbReference>
<feature type="domain" description="PDZ" evidence="8">
    <location>
        <begin position="234"/>
        <end position="310"/>
    </location>
</feature>
<dbReference type="InterPro" id="IPR029045">
    <property type="entry name" value="ClpP/crotonase-like_dom_sf"/>
</dbReference>